<proteinExistence type="predicted"/>
<gene>
    <name evidence="6" type="ORF">CJP73_05940</name>
</gene>
<dbReference type="Pfam" id="PF12399">
    <property type="entry name" value="BCA_ABC_TP_C"/>
    <property type="match status" value="1"/>
</dbReference>
<dbReference type="InterPro" id="IPR032823">
    <property type="entry name" value="BCA_ABC_TP_C"/>
</dbReference>
<dbReference type="Pfam" id="PF00005">
    <property type="entry name" value="ABC_tran"/>
    <property type="match status" value="1"/>
</dbReference>
<evidence type="ECO:0000256" key="3">
    <source>
        <dbReference type="ARBA" id="ARBA00022741"/>
    </source>
</evidence>
<keyword evidence="2" id="KW-0472">Membrane</keyword>
<dbReference type="Gene3D" id="3.40.50.300">
    <property type="entry name" value="P-loop containing nucleotide triphosphate hydrolases"/>
    <property type="match status" value="1"/>
</dbReference>
<feature type="domain" description="ABC transporter" evidence="5">
    <location>
        <begin position="2"/>
        <end position="242"/>
    </location>
</feature>
<dbReference type="GO" id="GO:0016887">
    <property type="term" value="F:ATP hydrolysis activity"/>
    <property type="evidence" value="ECO:0007669"/>
    <property type="project" value="InterPro"/>
</dbReference>
<dbReference type="RefSeq" id="WP_119515774.1">
    <property type="nucleotide sequence ID" value="NZ_NQYH01000003.1"/>
</dbReference>
<organism evidence="6 7">
    <name type="scientific">Neopusillimonas maritima</name>
    <dbReference type="NCBI Taxonomy" id="2026239"/>
    <lineage>
        <taxon>Bacteria</taxon>
        <taxon>Pseudomonadati</taxon>
        <taxon>Pseudomonadota</taxon>
        <taxon>Betaproteobacteria</taxon>
        <taxon>Burkholderiales</taxon>
        <taxon>Alcaligenaceae</taxon>
        <taxon>Neopusillimonas</taxon>
    </lineage>
</organism>
<protein>
    <submittedName>
        <fullName evidence="6">ABC transporter ATP-binding protein</fullName>
    </submittedName>
</protein>
<dbReference type="SUPFAM" id="SSF52540">
    <property type="entry name" value="P-loop containing nucleoside triphosphate hydrolases"/>
    <property type="match status" value="1"/>
</dbReference>
<dbReference type="SMART" id="SM00382">
    <property type="entry name" value="AAA"/>
    <property type="match status" value="1"/>
</dbReference>
<evidence type="ECO:0000256" key="2">
    <source>
        <dbReference type="ARBA" id="ARBA00022475"/>
    </source>
</evidence>
<sequence>MLEVKSVVKRFGGITVLHGLSLAVQPGTVTCIIGPNGCGKTTLFNIITGNLRPEEGQVFLNGTEVTGMPAYLVARRGISRKFQIPGVYPELSVVENLMIPLAGKGGKAGVMSTLFSSPTERLAELLDLCGLTDKATDNVETLAHGEKQWLEMAMLLAYDADLIMLDEPTAGMSVPETQKTAELVRRLQTEYGKTVLVIEHDMSFVRTLDCRLVVMLRGRIVREGSLDDIQNDPEVVAAYLGGSA</sequence>
<dbReference type="Proteomes" id="UP000266206">
    <property type="component" value="Unassembled WGS sequence"/>
</dbReference>
<dbReference type="PANTHER" id="PTHR45772">
    <property type="entry name" value="CONSERVED COMPONENT OF ABC TRANSPORTER FOR NATURAL AMINO ACIDS-RELATED"/>
    <property type="match status" value="1"/>
</dbReference>
<keyword evidence="2" id="KW-1003">Cell membrane</keyword>
<comment type="caution">
    <text evidence="6">The sequence shown here is derived from an EMBL/GenBank/DDBJ whole genome shotgun (WGS) entry which is preliminary data.</text>
</comment>
<dbReference type="InterPro" id="IPR003593">
    <property type="entry name" value="AAA+_ATPase"/>
</dbReference>
<keyword evidence="4 6" id="KW-0067">ATP-binding</keyword>
<evidence type="ECO:0000256" key="4">
    <source>
        <dbReference type="ARBA" id="ARBA00022840"/>
    </source>
</evidence>
<dbReference type="OrthoDB" id="9781337at2"/>
<keyword evidence="3" id="KW-0547">Nucleotide-binding</keyword>
<dbReference type="InterPro" id="IPR003439">
    <property type="entry name" value="ABC_transporter-like_ATP-bd"/>
</dbReference>
<dbReference type="InterPro" id="IPR027417">
    <property type="entry name" value="P-loop_NTPase"/>
</dbReference>
<dbReference type="CDD" id="cd03219">
    <property type="entry name" value="ABC_Mj1267_LivG_branched"/>
    <property type="match status" value="1"/>
</dbReference>
<accession>A0A3A1YVE5</accession>
<dbReference type="GO" id="GO:0005886">
    <property type="term" value="C:plasma membrane"/>
    <property type="evidence" value="ECO:0007669"/>
    <property type="project" value="TreeGrafter"/>
</dbReference>
<reference evidence="6 7" key="1">
    <citation type="submission" date="2017-08" db="EMBL/GenBank/DDBJ databases">
        <title>Pusillimonas indicus sp. nov., a member of the family Alcaligenaceae isolated from surface seawater.</title>
        <authorList>
            <person name="Li J."/>
        </authorList>
    </citation>
    <scope>NUCLEOTIDE SEQUENCE [LARGE SCALE GENOMIC DNA]</scope>
    <source>
        <strain evidence="6 7">L52-1-41</strain>
    </source>
</reference>
<evidence type="ECO:0000256" key="1">
    <source>
        <dbReference type="ARBA" id="ARBA00022448"/>
    </source>
</evidence>
<dbReference type="EMBL" id="NQYH01000003">
    <property type="protein sequence ID" value="RIY41515.1"/>
    <property type="molecule type" value="Genomic_DNA"/>
</dbReference>
<dbReference type="GO" id="GO:0005524">
    <property type="term" value="F:ATP binding"/>
    <property type="evidence" value="ECO:0007669"/>
    <property type="project" value="UniProtKB-KW"/>
</dbReference>
<dbReference type="InterPro" id="IPR051120">
    <property type="entry name" value="ABC_AA/LPS_Transport"/>
</dbReference>
<name>A0A3A1YVE5_9BURK</name>
<evidence type="ECO:0000259" key="5">
    <source>
        <dbReference type="PROSITE" id="PS50893"/>
    </source>
</evidence>
<evidence type="ECO:0000313" key="6">
    <source>
        <dbReference type="EMBL" id="RIY41515.1"/>
    </source>
</evidence>
<dbReference type="PROSITE" id="PS50893">
    <property type="entry name" value="ABC_TRANSPORTER_2"/>
    <property type="match status" value="1"/>
</dbReference>
<keyword evidence="1" id="KW-0813">Transport</keyword>
<dbReference type="PANTHER" id="PTHR45772:SF8">
    <property type="entry name" value="HIGH-AFFINITY BRANCHED-CHAIN AMINO ACID TRANSPORT ATP-BINDING PROTEIN"/>
    <property type="match status" value="1"/>
</dbReference>
<dbReference type="AlphaFoldDB" id="A0A3A1YVE5"/>
<evidence type="ECO:0000313" key="7">
    <source>
        <dbReference type="Proteomes" id="UP000266206"/>
    </source>
</evidence>